<evidence type="ECO:0000313" key="8">
    <source>
        <dbReference type="RefSeq" id="XP_031759450.1"/>
    </source>
</evidence>
<evidence type="ECO:0000313" key="7">
    <source>
        <dbReference type="Proteomes" id="UP000008143"/>
    </source>
</evidence>
<evidence type="ECO:0000256" key="1">
    <source>
        <dbReference type="ARBA" id="ARBA00022723"/>
    </source>
</evidence>
<feature type="domain" description="LIM zinc-binding" evidence="6">
    <location>
        <begin position="1"/>
        <end position="49"/>
    </location>
</feature>
<dbReference type="SUPFAM" id="SSF57716">
    <property type="entry name" value="Glucocorticoid receptor-like (DNA-binding domain)"/>
    <property type="match status" value="1"/>
</dbReference>
<feature type="compositionally biased region" description="Polar residues" evidence="5">
    <location>
        <begin position="248"/>
        <end position="268"/>
    </location>
</feature>
<evidence type="ECO:0000259" key="6">
    <source>
        <dbReference type="PROSITE" id="PS50023"/>
    </source>
</evidence>
<dbReference type="InterPro" id="IPR001781">
    <property type="entry name" value="Znf_LIM"/>
</dbReference>
<sequence length="373" mass="41509">MERIAFGKMILHQSCFCCSQCKQKLSLKNYFSVFGRLYCKVHHDQMTQGGTAVSSHEKSAAGSVPVTDLKKTKNTKEFTMAEGDMSQGRSHGEFIPTNQTCDSNDWWLRTKHITSAQESYNIAARHKGTSRWSWPNLLSATNISDTLKKGGNRGIPGRFSRVHEMNLPKVPSQDGKIFQNPTKVKEKDVLFQTLKADTNVCAASPKGMKTSKMELLQRKYEIACAKPAIKSVSRPNTRFITTNFRDIRSSPKSKLNNTESSHVLTSKAPSVAPPMSETIRLPKILQTIKEPKAGDTPIPKTSGESNNNMIQSMAEDTRTYENEASLKTSPSQQQLIQIETGMELSQLPPESNSPAHEVSLSSQTPRHDHELEG</sequence>
<dbReference type="Proteomes" id="UP000008143">
    <property type="component" value="Chromosome 6"/>
</dbReference>
<dbReference type="KEGG" id="xtr:116411478"/>
<keyword evidence="2 4" id="KW-0862">Zinc</keyword>
<feature type="compositionally biased region" description="Polar residues" evidence="5">
    <location>
        <begin position="325"/>
        <end position="337"/>
    </location>
</feature>
<proteinExistence type="predicted"/>
<dbReference type="GO" id="GO:0046872">
    <property type="term" value="F:metal ion binding"/>
    <property type="evidence" value="ECO:0007669"/>
    <property type="project" value="UniProtKB-KW"/>
</dbReference>
<keyword evidence="7" id="KW-1185">Reference proteome</keyword>
<reference evidence="8" key="1">
    <citation type="submission" date="2025-08" db="UniProtKB">
        <authorList>
            <consortium name="RefSeq"/>
        </authorList>
    </citation>
    <scope>IDENTIFICATION</scope>
    <source>
        <strain evidence="8">Nigerian</strain>
        <tissue evidence="8">Liver and blood</tissue>
    </source>
</reference>
<evidence type="ECO:0000256" key="3">
    <source>
        <dbReference type="ARBA" id="ARBA00023038"/>
    </source>
</evidence>
<evidence type="ECO:0000313" key="9">
    <source>
        <dbReference type="Xenbase" id="XB-GENE-29097095"/>
    </source>
</evidence>
<dbReference type="Pfam" id="PF00412">
    <property type="entry name" value="LIM"/>
    <property type="match status" value="1"/>
</dbReference>
<evidence type="ECO:0000256" key="4">
    <source>
        <dbReference type="PROSITE-ProRule" id="PRU00125"/>
    </source>
</evidence>
<dbReference type="PANTHER" id="PTHR24206">
    <property type="entry name" value="OS06G0237300 PROTEIN"/>
    <property type="match status" value="1"/>
</dbReference>
<protein>
    <submittedName>
        <fullName evidence="8">LIM domain and actin-binding protein 1-like</fullName>
    </submittedName>
</protein>
<gene>
    <name evidence="8 9" type="primary">LOC116411478</name>
</gene>
<feature type="region of interest" description="Disordered" evidence="5">
    <location>
        <begin position="286"/>
        <end position="373"/>
    </location>
</feature>
<feature type="region of interest" description="Disordered" evidence="5">
    <location>
        <begin position="248"/>
        <end position="274"/>
    </location>
</feature>
<dbReference type="Gene3D" id="2.10.110.10">
    <property type="entry name" value="Cysteine Rich Protein"/>
    <property type="match status" value="1"/>
</dbReference>
<dbReference type="RefSeq" id="XP_031759450.1">
    <property type="nucleotide sequence ID" value="XM_031903590.1"/>
</dbReference>
<dbReference type="PROSITE" id="PS50023">
    <property type="entry name" value="LIM_DOMAIN_2"/>
    <property type="match status" value="1"/>
</dbReference>
<keyword evidence="3 4" id="KW-0440">LIM domain</keyword>
<keyword evidence="1 4" id="KW-0479">Metal-binding</keyword>
<accession>A0A8J1JQZ8</accession>
<name>A0A8J1JQZ8_XENTR</name>
<feature type="compositionally biased region" description="Polar residues" evidence="5">
    <location>
        <begin position="302"/>
        <end position="311"/>
    </location>
</feature>
<feature type="compositionally biased region" description="Polar residues" evidence="5">
    <location>
        <begin position="348"/>
        <end position="364"/>
    </location>
</feature>
<dbReference type="AGR" id="Xenbase:XB-GENE-29097095"/>
<dbReference type="GeneID" id="116411478"/>
<dbReference type="Xenbase" id="XB-GENE-29097095">
    <property type="gene designation" value="LOC116411478"/>
</dbReference>
<dbReference type="AlphaFoldDB" id="A0A8J1JQZ8"/>
<evidence type="ECO:0000256" key="5">
    <source>
        <dbReference type="SAM" id="MobiDB-lite"/>
    </source>
</evidence>
<evidence type="ECO:0000256" key="2">
    <source>
        <dbReference type="ARBA" id="ARBA00022833"/>
    </source>
</evidence>
<organism evidence="7 8">
    <name type="scientific">Xenopus tropicalis</name>
    <name type="common">Western clawed frog</name>
    <name type="synonym">Silurana tropicalis</name>
    <dbReference type="NCBI Taxonomy" id="8364"/>
    <lineage>
        <taxon>Eukaryota</taxon>
        <taxon>Metazoa</taxon>
        <taxon>Chordata</taxon>
        <taxon>Craniata</taxon>
        <taxon>Vertebrata</taxon>
        <taxon>Euteleostomi</taxon>
        <taxon>Amphibia</taxon>
        <taxon>Batrachia</taxon>
        <taxon>Anura</taxon>
        <taxon>Pipoidea</taxon>
        <taxon>Pipidae</taxon>
        <taxon>Xenopodinae</taxon>
        <taxon>Xenopus</taxon>
        <taxon>Silurana</taxon>
    </lineage>
</organism>